<gene>
    <name evidence="3" type="ORF">FN976_19180</name>
</gene>
<dbReference type="EMBL" id="VOBQ01000015">
    <property type="protein sequence ID" value="TWO69413.1"/>
    <property type="molecule type" value="Genomic_DNA"/>
</dbReference>
<feature type="compositionally biased region" description="Low complexity" evidence="1">
    <location>
        <begin position="1"/>
        <end position="17"/>
    </location>
</feature>
<dbReference type="AlphaFoldDB" id="A0A562ZLP7"/>
<evidence type="ECO:0000313" key="3">
    <source>
        <dbReference type="EMBL" id="TWO69413.1"/>
    </source>
</evidence>
<dbReference type="Pfam" id="PF13474">
    <property type="entry name" value="SnoaL_3"/>
    <property type="match status" value="1"/>
</dbReference>
<feature type="compositionally biased region" description="Low complexity" evidence="1">
    <location>
        <begin position="25"/>
        <end position="45"/>
    </location>
</feature>
<sequence>MTPKSRSSEPSTPTSRRCWPRTPRRSCTSTTPRSGSSTPGASGRTNARLPGESPWKAGSPRFATRPRVTFEGVKIISEADFACMSAFVTYTGISAQGQELRAMQNRISWALRNRGHVLRIVHEHTSAPIGFEDHKAILEREGKS</sequence>
<dbReference type="Proteomes" id="UP000318199">
    <property type="component" value="Unassembled WGS sequence"/>
</dbReference>
<dbReference type="Gene3D" id="3.10.450.50">
    <property type="match status" value="1"/>
</dbReference>
<accession>A0A562ZLP7</accession>
<proteinExistence type="predicted"/>
<organism evidence="3 4">
    <name type="scientific">Caenimonas sedimenti</name>
    <dbReference type="NCBI Taxonomy" id="2596921"/>
    <lineage>
        <taxon>Bacteria</taxon>
        <taxon>Pseudomonadati</taxon>
        <taxon>Pseudomonadota</taxon>
        <taxon>Betaproteobacteria</taxon>
        <taxon>Burkholderiales</taxon>
        <taxon>Comamonadaceae</taxon>
        <taxon>Caenimonas</taxon>
    </lineage>
</organism>
<dbReference type="InterPro" id="IPR037401">
    <property type="entry name" value="SnoaL-like"/>
</dbReference>
<feature type="region of interest" description="Disordered" evidence="1">
    <location>
        <begin position="1"/>
        <end position="64"/>
    </location>
</feature>
<feature type="domain" description="SnoaL-like" evidence="2">
    <location>
        <begin position="64"/>
        <end position="129"/>
    </location>
</feature>
<dbReference type="OrthoDB" id="9812295at2"/>
<keyword evidence="4" id="KW-1185">Reference proteome</keyword>
<evidence type="ECO:0000256" key="1">
    <source>
        <dbReference type="SAM" id="MobiDB-lite"/>
    </source>
</evidence>
<reference evidence="3 4" key="1">
    <citation type="submission" date="2019-07" db="EMBL/GenBank/DDBJ databases">
        <title>Caenimonas sedimenti sp. nov., isolated from activated sludge.</title>
        <authorList>
            <person name="Xu J."/>
        </authorList>
    </citation>
    <scope>NUCLEOTIDE SEQUENCE [LARGE SCALE GENOMIC DNA]</scope>
    <source>
        <strain evidence="3 4">HX-9-20</strain>
    </source>
</reference>
<name>A0A562ZLP7_9BURK</name>
<evidence type="ECO:0000313" key="4">
    <source>
        <dbReference type="Proteomes" id="UP000318199"/>
    </source>
</evidence>
<comment type="caution">
    <text evidence="3">The sequence shown here is derived from an EMBL/GenBank/DDBJ whole genome shotgun (WGS) entry which is preliminary data.</text>
</comment>
<protein>
    <submittedName>
        <fullName evidence="3">Nuclear transport factor 2 family protein</fullName>
    </submittedName>
</protein>
<evidence type="ECO:0000259" key="2">
    <source>
        <dbReference type="Pfam" id="PF13474"/>
    </source>
</evidence>